<proteinExistence type="predicted"/>
<feature type="non-terminal residue" evidence="1">
    <location>
        <position position="1"/>
    </location>
</feature>
<reference evidence="1 2" key="1">
    <citation type="journal article" date="2024" name="BMC Biol.">
        <title>Comparative genomics of Ascetosporea gives new insight into the evolutionary basis for animal parasitism in Rhizaria.</title>
        <authorList>
            <person name="Hiltunen Thoren M."/>
            <person name="Onut-Brannstrom I."/>
            <person name="Alfjorden A."/>
            <person name="Peckova H."/>
            <person name="Swords F."/>
            <person name="Hooper C."/>
            <person name="Holzer A.S."/>
            <person name="Bass D."/>
            <person name="Burki F."/>
        </authorList>
    </citation>
    <scope>NUCLEOTIDE SEQUENCE [LARGE SCALE GENOMIC DNA]</scope>
    <source>
        <strain evidence="1">20-A016</strain>
    </source>
</reference>
<protein>
    <submittedName>
        <fullName evidence="1">Uncharacterized protein</fullName>
    </submittedName>
</protein>
<evidence type="ECO:0000313" key="1">
    <source>
        <dbReference type="EMBL" id="MES1922337.1"/>
    </source>
</evidence>
<gene>
    <name evidence="1" type="ORF">MHBO_003844</name>
</gene>
<keyword evidence="2" id="KW-1185">Reference proteome</keyword>
<sequence>KIQYLDEIEEKNAEFTRKFLKAIYGKEEFKKGDIVKLKSKNSFEFGKISHFIVKEKRDGLVYYNSLPEKIFGNELFCKATREIVKGQSKSQLDKEYKTEEIRLLQNFPDELEFNFKTNEFVECNKPPLQKVETGYLFPDCYITIRGKSFNNEKGKILTRLRKKNKNMRLGVCQILQHYDMKTNSWKNDKKINGLNEHICSKMVSDKNRNMGIYYFNPAK</sequence>
<comment type="caution">
    <text evidence="1">The sequence shown here is derived from an EMBL/GenBank/DDBJ whole genome shotgun (WGS) entry which is preliminary data.</text>
</comment>
<organism evidence="1 2">
    <name type="scientific">Bonamia ostreae</name>
    <dbReference type="NCBI Taxonomy" id="126728"/>
    <lineage>
        <taxon>Eukaryota</taxon>
        <taxon>Sar</taxon>
        <taxon>Rhizaria</taxon>
        <taxon>Endomyxa</taxon>
        <taxon>Ascetosporea</taxon>
        <taxon>Haplosporida</taxon>
        <taxon>Bonamia</taxon>
    </lineage>
</organism>
<accession>A0ABV2ARN5</accession>
<dbReference type="EMBL" id="JBDODL010002607">
    <property type="protein sequence ID" value="MES1922337.1"/>
    <property type="molecule type" value="Genomic_DNA"/>
</dbReference>
<evidence type="ECO:0000313" key="2">
    <source>
        <dbReference type="Proteomes" id="UP001439008"/>
    </source>
</evidence>
<name>A0ABV2ARN5_9EUKA</name>
<feature type="non-terminal residue" evidence="1">
    <location>
        <position position="219"/>
    </location>
</feature>
<dbReference type="Proteomes" id="UP001439008">
    <property type="component" value="Unassembled WGS sequence"/>
</dbReference>